<dbReference type="Proteomes" id="UP001283212">
    <property type="component" value="Unassembled WGS sequence"/>
</dbReference>
<dbReference type="SUPFAM" id="SSF52172">
    <property type="entry name" value="CheY-like"/>
    <property type="match status" value="1"/>
</dbReference>
<accession>A0AAE4SC91</accession>
<evidence type="ECO:0000313" key="1">
    <source>
        <dbReference type="EMBL" id="MDV0444366.1"/>
    </source>
</evidence>
<sequence length="208" mass="24480">MVCRVGFIDDEESLLEEYTRQFGRRGIELHFVRDCSTLEDVYNWAMDNRIQCFIVDYQLNKKYNFTGTELVSDMNMRLPHLPSIILTNYVEGSKEEKLVVNNLIVDRKKLDGTHDEEFFQDIKHACAVFETKLRIISDEYKKKMQKLNNKTITYNESERLKLLQTHLANYGEIDEVPLALLDQKMEEKLDSLLKDLKQLLENMGDETS</sequence>
<gene>
    <name evidence="1" type="ORF">McpCs1_17750</name>
</gene>
<evidence type="ECO:0000313" key="2">
    <source>
        <dbReference type="Proteomes" id="UP001283212"/>
    </source>
</evidence>
<name>A0AAE4SC91_9EURY</name>
<comment type="caution">
    <text evidence="1">The sequence shown here is derived from an EMBL/GenBank/DDBJ whole genome shotgun (WGS) entry which is preliminary data.</text>
</comment>
<dbReference type="AlphaFoldDB" id="A0AAE4SC91"/>
<proteinExistence type="predicted"/>
<keyword evidence="2" id="KW-1185">Reference proteome</keyword>
<organism evidence="1 2">
    <name type="scientific">Methanorbis rubei</name>
    <dbReference type="NCBI Taxonomy" id="3028300"/>
    <lineage>
        <taxon>Archaea</taxon>
        <taxon>Methanobacteriati</taxon>
        <taxon>Methanobacteriota</taxon>
        <taxon>Stenosarchaea group</taxon>
        <taxon>Methanomicrobia</taxon>
        <taxon>Methanomicrobiales</taxon>
        <taxon>Methanocorpusculaceae</taxon>
        <taxon>Methanorbis</taxon>
    </lineage>
</organism>
<dbReference type="EMBL" id="JAWDKB010000007">
    <property type="protein sequence ID" value="MDV0444366.1"/>
    <property type="molecule type" value="Genomic_DNA"/>
</dbReference>
<protein>
    <submittedName>
        <fullName evidence="1">Uncharacterized protein</fullName>
    </submittedName>
</protein>
<dbReference type="InterPro" id="IPR011006">
    <property type="entry name" value="CheY-like_superfamily"/>
</dbReference>
<dbReference type="Gene3D" id="3.40.50.2300">
    <property type="match status" value="1"/>
</dbReference>
<reference evidence="1 2" key="1">
    <citation type="submission" date="2023-06" db="EMBL/GenBank/DDBJ databases">
        <title>Genome sequence of Methancorpusculaceae sp. Cs1.</title>
        <authorList>
            <person name="Protasov E."/>
            <person name="Platt K."/>
            <person name="Poehlein A."/>
            <person name="Daniel R."/>
            <person name="Brune A."/>
        </authorList>
    </citation>
    <scope>NUCLEOTIDE SEQUENCE [LARGE SCALE GENOMIC DNA]</scope>
    <source>
        <strain evidence="1 2">Cs1</strain>
    </source>
</reference>